<feature type="compositionally biased region" description="Acidic residues" evidence="1">
    <location>
        <begin position="158"/>
        <end position="180"/>
    </location>
</feature>
<evidence type="ECO:0000313" key="3">
    <source>
        <dbReference type="RefSeq" id="XP_026191746.1"/>
    </source>
</evidence>
<evidence type="ECO:0000256" key="1">
    <source>
        <dbReference type="SAM" id="MobiDB-lite"/>
    </source>
</evidence>
<feature type="compositionally biased region" description="Basic and acidic residues" evidence="1">
    <location>
        <begin position="296"/>
        <end position="307"/>
    </location>
</feature>
<accession>A0A6P6RV67</accession>
<feature type="region of interest" description="Disordered" evidence="1">
    <location>
        <begin position="85"/>
        <end position="111"/>
    </location>
</feature>
<organism evidence="2 3">
    <name type="scientific">Cyclospora cayetanensis</name>
    <dbReference type="NCBI Taxonomy" id="88456"/>
    <lineage>
        <taxon>Eukaryota</taxon>
        <taxon>Sar</taxon>
        <taxon>Alveolata</taxon>
        <taxon>Apicomplexa</taxon>
        <taxon>Conoidasida</taxon>
        <taxon>Coccidia</taxon>
        <taxon>Eucoccidiorida</taxon>
        <taxon>Eimeriorina</taxon>
        <taxon>Eimeriidae</taxon>
        <taxon>Cyclospora</taxon>
    </lineage>
</organism>
<dbReference type="AlphaFoldDB" id="A0A6P6RV67"/>
<feature type="compositionally biased region" description="Basic and acidic residues" evidence="1">
    <location>
        <begin position="258"/>
        <end position="267"/>
    </location>
</feature>
<dbReference type="RefSeq" id="XP_026191746.1">
    <property type="nucleotide sequence ID" value="XM_026335961.1"/>
</dbReference>
<feature type="region of interest" description="Disordered" evidence="1">
    <location>
        <begin position="148"/>
        <end position="180"/>
    </location>
</feature>
<feature type="region of interest" description="Disordered" evidence="1">
    <location>
        <begin position="226"/>
        <end position="338"/>
    </location>
</feature>
<proteinExistence type="predicted"/>
<reference evidence="3" key="1">
    <citation type="submission" date="2025-08" db="UniProtKB">
        <authorList>
            <consortium name="RefSeq"/>
        </authorList>
    </citation>
    <scope>IDENTIFICATION</scope>
</reference>
<name>A0A6P6RV67_9EIME</name>
<protein>
    <submittedName>
        <fullName evidence="3">Uncharacterized protein LOC34620711</fullName>
    </submittedName>
</protein>
<dbReference type="Proteomes" id="UP000515125">
    <property type="component" value="Unplaced"/>
</dbReference>
<gene>
    <name evidence="3" type="primary">LOC34620711</name>
</gene>
<sequence>MVAMSPHKTPVPVSLSSRASSTHKTSKGVLLKERILGLVLKQVCAVAGALILILCSSHGDLTLCESAAVYPSWTARSWNSFTTTYRPPTISTPSPRTRPISPRATARASPATSVFVAPAPSQPLNYSSASQWANFGAASLYQSILSAPGENSAPLEPPDFEPDGETATDATEPDVPQEDEYSQISSNLFDFISQDDNTVIQGPSSDESWFAENPSSLLAHPIETGAVSDDDEDENIPRVAPLIGRSTLPQNTYQPSLEEAKPSHDAAPHGPGQPQDAAKESSAEPHPSTEPNIEEAMQKEVSPEAPKELPVVNPMNETPQQDLEKGPGTSHLAEQGRG</sequence>
<evidence type="ECO:0000313" key="2">
    <source>
        <dbReference type="Proteomes" id="UP000515125"/>
    </source>
</evidence>
<dbReference type="GeneID" id="34620711"/>
<keyword evidence="2" id="KW-1185">Reference proteome</keyword>